<proteinExistence type="predicted"/>
<sequence length="366" mass="40725">MSARRSDLCPLLVLADAALLENGARAPLEQRTPAPSLVTTPCGDGNARRYVPAPFGAVALFENGARALSEQSFEQTFVCHGSLWNAKQSDVAALPIIDSFGSKRSAARKRGLSPLRLLPVGCFSIEQPKPVTESPALCCRCHRINALQPRLWLPLSSWLRRRGQLTRQCPAPFDWSSGPPPPRKQQLRSTNMEEQRQRAFALCLAALLGEGVYNFGELLAHPILECLQGTDRHWVVQLLSAFNSGSLAQYEALRPAWSLQPDLAACELSLRQKMCLLCLMEMAFQRPGSRLSFQEIAAQARLPLNEPHCHIVDNNRDTRAATPATTPTGASRATTLDETRLRWGNRKSRRRKRVNIPFVQRHIQRG</sequence>
<evidence type="ECO:0000313" key="1">
    <source>
        <dbReference type="EMBL" id="KAH7932875.1"/>
    </source>
</evidence>
<dbReference type="EMBL" id="CM023478">
    <property type="protein sequence ID" value="KAH7932875.1"/>
    <property type="molecule type" value="Genomic_DNA"/>
</dbReference>
<reference evidence="1" key="1">
    <citation type="submission" date="2020-05" db="EMBL/GenBank/DDBJ databases">
        <title>Large-scale comparative analyses of tick genomes elucidate their genetic diversity and vector capacities.</title>
        <authorList>
            <person name="Jia N."/>
            <person name="Wang J."/>
            <person name="Shi W."/>
            <person name="Du L."/>
            <person name="Sun Y."/>
            <person name="Zhan W."/>
            <person name="Jiang J."/>
            <person name="Wang Q."/>
            <person name="Zhang B."/>
            <person name="Ji P."/>
            <person name="Sakyi L.B."/>
            <person name="Cui X."/>
            <person name="Yuan T."/>
            <person name="Jiang B."/>
            <person name="Yang W."/>
            <person name="Lam T.T.-Y."/>
            <person name="Chang Q."/>
            <person name="Ding S."/>
            <person name="Wang X."/>
            <person name="Zhu J."/>
            <person name="Ruan X."/>
            <person name="Zhao L."/>
            <person name="Wei J."/>
            <person name="Que T."/>
            <person name="Du C."/>
            <person name="Cheng J."/>
            <person name="Dai P."/>
            <person name="Han X."/>
            <person name="Huang E."/>
            <person name="Gao Y."/>
            <person name="Liu J."/>
            <person name="Shao H."/>
            <person name="Ye R."/>
            <person name="Li L."/>
            <person name="Wei W."/>
            <person name="Wang X."/>
            <person name="Wang C."/>
            <person name="Yang T."/>
            <person name="Huo Q."/>
            <person name="Li W."/>
            <person name="Guo W."/>
            <person name="Chen H."/>
            <person name="Zhou L."/>
            <person name="Ni X."/>
            <person name="Tian J."/>
            <person name="Zhou Y."/>
            <person name="Sheng Y."/>
            <person name="Liu T."/>
            <person name="Pan Y."/>
            <person name="Xia L."/>
            <person name="Li J."/>
            <person name="Zhao F."/>
            <person name="Cao W."/>
        </authorList>
    </citation>
    <scope>NUCLEOTIDE SEQUENCE</scope>
    <source>
        <strain evidence="1">Dsil-2018</strain>
    </source>
</reference>
<accession>A0ACB8C221</accession>
<comment type="caution">
    <text evidence="1">The sequence shown here is derived from an EMBL/GenBank/DDBJ whole genome shotgun (WGS) entry which is preliminary data.</text>
</comment>
<dbReference type="Proteomes" id="UP000821865">
    <property type="component" value="Chromosome 9"/>
</dbReference>
<evidence type="ECO:0000313" key="2">
    <source>
        <dbReference type="Proteomes" id="UP000821865"/>
    </source>
</evidence>
<gene>
    <name evidence="1" type="ORF">HPB49_003967</name>
</gene>
<name>A0ACB8C221_DERSI</name>
<keyword evidence="2" id="KW-1185">Reference proteome</keyword>
<protein>
    <submittedName>
        <fullName evidence="1">Uncharacterized protein</fullName>
    </submittedName>
</protein>
<organism evidence="1 2">
    <name type="scientific">Dermacentor silvarum</name>
    <name type="common">Tick</name>
    <dbReference type="NCBI Taxonomy" id="543639"/>
    <lineage>
        <taxon>Eukaryota</taxon>
        <taxon>Metazoa</taxon>
        <taxon>Ecdysozoa</taxon>
        <taxon>Arthropoda</taxon>
        <taxon>Chelicerata</taxon>
        <taxon>Arachnida</taxon>
        <taxon>Acari</taxon>
        <taxon>Parasitiformes</taxon>
        <taxon>Ixodida</taxon>
        <taxon>Ixodoidea</taxon>
        <taxon>Ixodidae</taxon>
        <taxon>Rhipicephalinae</taxon>
        <taxon>Dermacentor</taxon>
    </lineage>
</organism>